<name>A0A8H5F4J9_9AGAR</name>
<dbReference type="InterPro" id="IPR016159">
    <property type="entry name" value="Cullin_repeat-like_dom_sf"/>
</dbReference>
<evidence type="ECO:0000313" key="7">
    <source>
        <dbReference type="EMBL" id="KAF5323444.1"/>
    </source>
</evidence>
<dbReference type="InterPro" id="IPR032403">
    <property type="entry name" value="Exo84_C"/>
</dbReference>
<dbReference type="InterPro" id="IPR042560">
    <property type="entry name" value="Exo84_C_2"/>
</dbReference>
<dbReference type="GO" id="GO:0000145">
    <property type="term" value="C:exocyst"/>
    <property type="evidence" value="ECO:0007669"/>
    <property type="project" value="InterPro"/>
</dbReference>
<evidence type="ECO:0000256" key="4">
    <source>
        <dbReference type="ARBA" id="ARBA00022927"/>
    </source>
</evidence>
<dbReference type="GO" id="GO:0015031">
    <property type="term" value="P:protein transport"/>
    <property type="evidence" value="ECO:0007669"/>
    <property type="project" value="UniProtKB-KW"/>
</dbReference>
<dbReference type="InterPro" id="IPR033961">
    <property type="entry name" value="Exo84"/>
</dbReference>
<evidence type="ECO:0000256" key="5">
    <source>
        <dbReference type="SAM" id="MobiDB-lite"/>
    </source>
</evidence>
<protein>
    <recommendedName>
        <fullName evidence="6">Exocyst component Exo84 C-terminal domain-containing protein</fullName>
    </recommendedName>
</protein>
<dbReference type="Proteomes" id="UP000541558">
    <property type="component" value="Unassembled WGS sequence"/>
</dbReference>
<comment type="similarity">
    <text evidence="1">Belongs to the EXO84 family.</text>
</comment>
<feature type="region of interest" description="Disordered" evidence="5">
    <location>
        <begin position="53"/>
        <end position="75"/>
    </location>
</feature>
<dbReference type="GO" id="GO:0006887">
    <property type="term" value="P:exocytosis"/>
    <property type="evidence" value="ECO:0007669"/>
    <property type="project" value="UniProtKB-KW"/>
</dbReference>
<dbReference type="OrthoDB" id="642193at2759"/>
<dbReference type="InterPro" id="IPR042561">
    <property type="entry name" value="Exo84_C_1"/>
</dbReference>
<dbReference type="Pfam" id="PF16528">
    <property type="entry name" value="Exo84_C"/>
    <property type="match status" value="1"/>
</dbReference>
<dbReference type="GO" id="GO:0006893">
    <property type="term" value="P:Golgi to plasma membrane transport"/>
    <property type="evidence" value="ECO:0007669"/>
    <property type="project" value="TreeGrafter"/>
</dbReference>
<keyword evidence="8" id="KW-1185">Reference proteome</keyword>
<dbReference type="PANTHER" id="PTHR21426">
    <property type="entry name" value="EXOCYST COMPLEX COMPONENT 8"/>
    <property type="match status" value="1"/>
</dbReference>
<feature type="compositionally biased region" description="Acidic residues" evidence="5">
    <location>
        <begin position="54"/>
        <end position="69"/>
    </location>
</feature>
<evidence type="ECO:0000313" key="8">
    <source>
        <dbReference type="Proteomes" id="UP000541558"/>
    </source>
</evidence>
<dbReference type="SUPFAM" id="SSF74788">
    <property type="entry name" value="Cullin repeat-like"/>
    <property type="match status" value="1"/>
</dbReference>
<feature type="domain" description="Exocyst component Exo84 C-terminal" evidence="6">
    <location>
        <begin position="92"/>
        <end position="286"/>
    </location>
</feature>
<evidence type="ECO:0000256" key="1">
    <source>
        <dbReference type="ARBA" id="ARBA00007210"/>
    </source>
</evidence>
<evidence type="ECO:0000256" key="3">
    <source>
        <dbReference type="ARBA" id="ARBA00022483"/>
    </source>
</evidence>
<comment type="caution">
    <text evidence="7">The sequence shown here is derived from an EMBL/GenBank/DDBJ whole genome shotgun (WGS) entry which is preliminary data.</text>
</comment>
<dbReference type="AlphaFoldDB" id="A0A8H5F4J9"/>
<evidence type="ECO:0000259" key="6">
    <source>
        <dbReference type="Pfam" id="PF16528"/>
    </source>
</evidence>
<dbReference type="Gene3D" id="1.20.58.1220">
    <property type="entry name" value="Exo84p, C-terminal helical domain"/>
    <property type="match status" value="1"/>
</dbReference>
<keyword evidence="2" id="KW-0813">Transport</keyword>
<sequence>MTNPTTGRSKLDYTEIVRMSKEIPVLESEMDGLKELLVDFKALPSSLGANITEQDAELSTDPALGEDELEKPSTTGFLEEAPLDLDSARFARDLTDDITVAIALRDWEKAIELIEEGQVKAATTPLLASALPPLKKQLKTSLLDTLSPPLSRTSSVVQTLTLLNRLGAGASARSAFLDMRTNIIRELVHKIDFTFEGHEGTYIAELSAVVFTGIKNTADWYMASFKENEAASLFTTWAKHQIEAYCEIFRKVVYSEGVEPKIVDEAIRDMHVRSRELLEAYGLDFKYLLDKVLAVENQTISHMAERGSRAF</sequence>
<proteinExistence type="inferred from homology"/>
<keyword evidence="3" id="KW-0268">Exocytosis</keyword>
<dbReference type="Gene3D" id="1.20.58.1210">
    <property type="entry name" value="Exo84p, N-terminal helical domain"/>
    <property type="match status" value="1"/>
</dbReference>
<evidence type="ECO:0000256" key="2">
    <source>
        <dbReference type="ARBA" id="ARBA00022448"/>
    </source>
</evidence>
<keyword evidence="4" id="KW-0653">Protein transport</keyword>
<dbReference type="PANTHER" id="PTHR21426:SF12">
    <property type="entry name" value="EXOCYST COMPLEX COMPONENT 8"/>
    <property type="match status" value="1"/>
</dbReference>
<organism evidence="7 8">
    <name type="scientific">Ephemerocybe angulata</name>
    <dbReference type="NCBI Taxonomy" id="980116"/>
    <lineage>
        <taxon>Eukaryota</taxon>
        <taxon>Fungi</taxon>
        <taxon>Dikarya</taxon>
        <taxon>Basidiomycota</taxon>
        <taxon>Agaricomycotina</taxon>
        <taxon>Agaricomycetes</taxon>
        <taxon>Agaricomycetidae</taxon>
        <taxon>Agaricales</taxon>
        <taxon>Agaricineae</taxon>
        <taxon>Psathyrellaceae</taxon>
        <taxon>Ephemerocybe</taxon>
    </lineage>
</organism>
<reference evidence="7 8" key="1">
    <citation type="journal article" date="2020" name="ISME J.">
        <title>Uncovering the hidden diversity of litter-decomposition mechanisms in mushroom-forming fungi.</title>
        <authorList>
            <person name="Floudas D."/>
            <person name="Bentzer J."/>
            <person name="Ahren D."/>
            <person name="Johansson T."/>
            <person name="Persson P."/>
            <person name="Tunlid A."/>
        </authorList>
    </citation>
    <scope>NUCLEOTIDE SEQUENCE [LARGE SCALE GENOMIC DNA]</scope>
    <source>
        <strain evidence="7 8">CBS 175.51</strain>
    </source>
</reference>
<dbReference type="EMBL" id="JAACJK010000166">
    <property type="protein sequence ID" value="KAF5323444.1"/>
    <property type="molecule type" value="Genomic_DNA"/>
</dbReference>
<accession>A0A8H5F4J9</accession>
<gene>
    <name evidence="7" type="ORF">D9611_005567</name>
</gene>